<keyword evidence="3" id="KW-0732">Signal</keyword>
<dbReference type="OrthoDB" id="9518664at2759"/>
<keyword evidence="1" id="KW-0646">Protease inhibitor</keyword>
<feature type="signal peptide" evidence="3">
    <location>
        <begin position="1"/>
        <end position="22"/>
    </location>
</feature>
<feature type="domain" description="Serpin" evidence="4">
    <location>
        <begin position="43"/>
        <end position="246"/>
    </location>
</feature>
<feature type="chain" id="PRO_5009115575" description="Serpin domain-containing protein" evidence="3">
    <location>
        <begin position="23"/>
        <end position="246"/>
    </location>
</feature>
<gene>
    <name evidence="5" type="ORF">g.6033</name>
</gene>
<accession>A0A1E1WUB7</accession>
<dbReference type="EMBL" id="GDQN01000421">
    <property type="protein sequence ID" value="JAT90633.1"/>
    <property type="molecule type" value="Transcribed_RNA"/>
</dbReference>
<evidence type="ECO:0000259" key="4">
    <source>
        <dbReference type="Pfam" id="PF00079"/>
    </source>
</evidence>
<dbReference type="Pfam" id="PF00079">
    <property type="entry name" value="Serpin"/>
    <property type="match status" value="1"/>
</dbReference>
<dbReference type="SUPFAM" id="SSF56574">
    <property type="entry name" value="Serpins"/>
    <property type="match status" value="1"/>
</dbReference>
<dbReference type="InterPro" id="IPR023796">
    <property type="entry name" value="Serpin_dom"/>
</dbReference>
<dbReference type="PANTHER" id="PTHR11461">
    <property type="entry name" value="SERINE PROTEASE INHIBITOR, SERPIN"/>
    <property type="match status" value="1"/>
</dbReference>
<keyword evidence="2" id="KW-0722">Serine protease inhibitor</keyword>
<evidence type="ECO:0000256" key="3">
    <source>
        <dbReference type="SAM" id="SignalP"/>
    </source>
</evidence>
<proteinExistence type="predicted"/>
<dbReference type="GO" id="GO:0005615">
    <property type="term" value="C:extracellular space"/>
    <property type="evidence" value="ECO:0007669"/>
    <property type="project" value="InterPro"/>
</dbReference>
<reference evidence="5" key="1">
    <citation type="submission" date="2015-09" db="EMBL/GenBank/DDBJ databases">
        <title>De novo assembly of Pectinophora gossypiella (Pink Bollworm) gut transcriptome.</title>
        <authorList>
            <person name="Tassone E.E."/>
        </authorList>
    </citation>
    <scope>NUCLEOTIDE SEQUENCE</scope>
</reference>
<name>A0A1E1WUB7_PECGO</name>
<dbReference type="PANTHER" id="PTHR11461:SF342">
    <property type="entry name" value="SERINE PROTEASE INHIBITOR 28DC"/>
    <property type="match status" value="1"/>
</dbReference>
<dbReference type="AlphaFoldDB" id="A0A1E1WUB7"/>
<dbReference type="InterPro" id="IPR036186">
    <property type="entry name" value="Serpin_sf"/>
</dbReference>
<sequence length="246" mass="27252">MAIKIASIIFVTVLYITSSVQNETTEVPSAMAATQERDVLSRSINEFGYQLMMKMMKQNVNNNVVMSPTGVAGLLAMTLLGTAGTSYDELAKALGFSQDILSNRKNHEIFGNLLKELNSDDENLPNSEATHTVSNEVTPSVSSTEVPTNDSIPSNIEFPSRTLYADAIVVDDNTRIRKIYRDYLERVYDGDALTTQFADTVKSQQLINDWVKTHTQGKIEDFLKEPLPVATKVVLLSALYFSGQWA</sequence>
<feature type="non-terminal residue" evidence="5">
    <location>
        <position position="246"/>
    </location>
</feature>
<organism evidence="5">
    <name type="scientific">Pectinophora gossypiella</name>
    <name type="common">Cotton pink bollworm</name>
    <name type="synonym">Depressaria gossypiella</name>
    <dbReference type="NCBI Taxonomy" id="13191"/>
    <lineage>
        <taxon>Eukaryota</taxon>
        <taxon>Metazoa</taxon>
        <taxon>Ecdysozoa</taxon>
        <taxon>Arthropoda</taxon>
        <taxon>Hexapoda</taxon>
        <taxon>Insecta</taxon>
        <taxon>Pterygota</taxon>
        <taxon>Neoptera</taxon>
        <taxon>Endopterygota</taxon>
        <taxon>Lepidoptera</taxon>
        <taxon>Glossata</taxon>
        <taxon>Ditrysia</taxon>
        <taxon>Gelechioidea</taxon>
        <taxon>Gelechiidae</taxon>
        <taxon>Apatetrinae</taxon>
        <taxon>Pectinophora</taxon>
    </lineage>
</organism>
<evidence type="ECO:0000256" key="1">
    <source>
        <dbReference type="ARBA" id="ARBA00022690"/>
    </source>
</evidence>
<protein>
    <recommendedName>
        <fullName evidence="4">Serpin domain-containing protein</fullName>
    </recommendedName>
</protein>
<dbReference type="GO" id="GO:0004867">
    <property type="term" value="F:serine-type endopeptidase inhibitor activity"/>
    <property type="evidence" value="ECO:0007669"/>
    <property type="project" value="UniProtKB-KW"/>
</dbReference>
<dbReference type="Gene3D" id="3.30.497.10">
    <property type="entry name" value="Antithrombin, subunit I, domain 2"/>
    <property type="match status" value="1"/>
</dbReference>
<dbReference type="InterPro" id="IPR042178">
    <property type="entry name" value="Serpin_sf_1"/>
</dbReference>
<evidence type="ECO:0000313" key="5">
    <source>
        <dbReference type="EMBL" id="JAT90633.1"/>
    </source>
</evidence>
<dbReference type="InterPro" id="IPR000215">
    <property type="entry name" value="Serpin_fam"/>
</dbReference>
<evidence type="ECO:0000256" key="2">
    <source>
        <dbReference type="ARBA" id="ARBA00022900"/>
    </source>
</evidence>